<feature type="region of interest" description="Disordered" evidence="1">
    <location>
        <begin position="111"/>
        <end position="169"/>
    </location>
</feature>
<proteinExistence type="predicted"/>
<accession>A0A9J6H586</accession>
<feature type="compositionally biased region" description="Polar residues" evidence="1">
    <location>
        <begin position="111"/>
        <end position="130"/>
    </location>
</feature>
<comment type="caution">
    <text evidence="2">The sequence shown here is derived from an EMBL/GenBank/DDBJ whole genome shotgun (WGS) entry which is preliminary data.</text>
</comment>
<organism evidence="2 3">
    <name type="scientific">Haemaphysalis longicornis</name>
    <name type="common">Bush tick</name>
    <dbReference type="NCBI Taxonomy" id="44386"/>
    <lineage>
        <taxon>Eukaryota</taxon>
        <taxon>Metazoa</taxon>
        <taxon>Ecdysozoa</taxon>
        <taxon>Arthropoda</taxon>
        <taxon>Chelicerata</taxon>
        <taxon>Arachnida</taxon>
        <taxon>Acari</taxon>
        <taxon>Parasitiformes</taxon>
        <taxon>Ixodida</taxon>
        <taxon>Ixodoidea</taxon>
        <taxon>Ixodidae</taxon>
        <taxon>Haemaphysalinae</taxon>
        <taxon>Haemaphysalis</taxon>
    </lineage>
</organism>
<dbReference type="AlphaFoldDB" id="A0A9J6H586"/>
<evidence type="ECO:0000313" key="2">
    <source>
        <dbReference type="EMBL" id="KAH9382491.1"/>
    </source>
</evidence>
<evidence type="ECO:0000313" key="3">
    <source>
        <dbReference type="Proteomes" id="UP000821853"/>
    </source>
</evidence>
<keyword evidence="3" id="KW-1185">Reference proteome</keyword>
<protein>
    <submittedName>
        <fullName evidence="2">Uncharacterized protein</fullName>
    </submittedName>
</protein>
<reference evidence="2 3" key="1">
    <citation type="journal article" date="2020" name="Cell">
        <title>Large-Scale Comparative Analyses of Tick Genomes Elucidate Their Genetic Diversity and Vector Capacities.</title>
        <authorList>
            <consortium name="Tick Genome and Microbiome Consortium (TIGMIC)"/>
            <person name="Jia N."/>
            <person name="Wang J."/>
            <person name="Shi W."/>
            <person name="Du L."/>
            <person name="Sun Y."/>
            <person name="Zhan W."/>
            <person name="Jiang J.F."/>
            <person name="Wang Q."/>
            <person name="Zhang B."/>
            <person name="Ji P."/>
            <person name="Bell-Sakyi L."/>
            <person name="Cui X.M."/>
            <person name="Yuan T.T."/>
            <person name="Jiang B.G."/>
            <person name="Yang W.F."/>
            <person name="Lam T.T."/>
            <person name="Chang Q.C."/>
            <person name="Ding S.J."/>
            <person name="Wang X.J."/>
            <person name="Zhu J.G."/>
            <person name="Ruan X.D."/>
            <person name="Zhao L."/>
            <person name="Wei J.T."/>
            <person name="Ye R.Z."/>
            <person name="Que T.C."/>
            <person name="Du C.H."/>
            <person name="Zhou Y.H."/>
            <person name="Cheng J.X."/>
            <person name="Dai P.F."/>
            <person name="Guo W.B."/>
            <person name="Han X.H."/>
            <person name="Huang E.J."/>
            <person name="Li L.F."/>
            <person name="Wei W."/>
            <person name="Gao Y.C."/>
            <person name="Liu J.Z."/>
            <person name="Shao H.Z."/>
            <person name="Wang X."/>
            <person name="Wang C.C."/>
            <person name="Yang T.C."/>
            <person name="Huo Q.B."/>
            <person name="Li W."/>
            <person name="Chen H.Y."/>
            <person name="Chen S.E."/>
            <person name="Zhou L.G."/>
            <person name="Ni X.B."/>
            <person name="Tian J.H."/>
            <person name="Sheng Y."/>
            <person name="Liu T."/>
            <person name="Pan Y.S."/>
            <person name="Xia L.Y."/>
            <person name="Li J."/>
            <person name="Zhao F."/>
            <person name="Cao W.C."/>
        </authorList>
    </citation>
    <scope>NUCLEOTIDE SEQUENCE [LARGE SCALE GENOMIC DNA]</scope>
    <source>
        <strain evidence="2">HaeL-2018</strain>
    </source>
</reference>
<dbReference type="VEuPathDB" id="VectorBase:HLOH_056466"/>
<dbReference type="Proteomes" id="UP000821853">
    <property type="component" value="Chromosome 9"/>
</dbReference>
<sequence length="169" mass="19070">MVTFRCRPAKRKTEVCRLCWSTGHRPDVCPNPDASLRCPRCGLSSPPDEHICHPLSISCSGPHPTGSPACPQRYRPRPPRRNDARSLTPGQFIPNSMQLQSVFRNTIASNKASNNQPQKDFLPLSSQQPANHPKQHPLYTLSRKQSRRKRHQHAARKHLPSTQPLNPPT</sequence>
<feature type="region of interest" description="Disordered" evidence="1">
    <location>
        <begin position="63"/>
        <end position="97"/>
    </location>
</feature>
<feature type="compositionally biased region" description="Polar residues" evidence="1">
    <location>
        <begin position="160"/>
        <end position="169"/>
    </location>
</feature>
<dbReference type="EMBL" id="JABSTR010000011">
    <property type="protein sequence ID" value="KAH9382491.1"/>
    <property type="molecule type" value="Genomic_DNA"/>
</dbReference>
<feature type="compositionally biased region" description="Basic residues" evidence="1">
    <location>
        <begin position="144"/>
        <end position="159"/>
    </location>
</feature>
<gene>
    <name evidence="2" type="ORF">HPB48_010923</name>
</gene>
<name>A0A9J6H586_HAELO</name>
<evidence type="ECO:0000256" key="1">
    <source>
        <dbReference type="SAM" id="MobiDB-lite"/>
    </source>
</evidence>